<comment type="catalytic activity">
    <reaction evidence="1">
        <text>ATP + protein L-histidine = ADP + protein N-phospho-L-histidine.</text>
        <dbReference type="EC" id="2.7.13.3"/>
    </reaction>
</comment>
<feature type="domain" description="HAMP" evidence="12">
    <location>
        <begin position="255"/>
        <end position="307"/>
    </location>
</feature>
<dbReference type="SUPFAM" id="SSF158472">
    <property type="entry name" value="HAMP domain-like"/>
    <property type="match status" value="1"/>
</dbReference>
<evidence type="ECO:0000256" key="2">
    <source>
        <dbReference type="ARBA" id="ARBA00004651"/>
    </source>
</evidence>
<dbReference type="InterPro" id="IPR036097">
    <property type="entry name" value="HisK_dim/P_sf"/>
</dbReference>
<dbReference type="SUPFAM" id="SSF47384">
    <property type="entry name" value="Homodimeric domain of signal transducing histidine kinase"/>
    <property type="match status" value="1"/>
</dbReference>
<dbReference type="PROSITE" id="PS50885">
    <property type="entry name" value="HAMP"/>
    <property type="match status" value="1"/>
</dbReference>
<evidence type="ECO:0000256" key="8">
    <source>
        <dbReference type="ARBA" id="ARBA00022777"/>
    </source>
</evidence>
<accession>A0A4Q9R2Z5</accession>
<evidence type="ECO:0000259" key="12">
    <source>
        <dbReference type="PROSITE" id="PS50885"/>
    </source>
</evidence>
<dbReference type="InterPro" id="IPR036890">
    <property type="entry name" value="HATPase_C_sf"/>
</dbReference>
<keyword evidence="14" id="KW-1185">Reference proteome</keyword>
<comment type="subcellular location">
    <subcellularLocation>
        <location evidence="2">Cell membrane</location>
        <topology evidence="2">Multi-pass membrane protein</topology>
    </subcellularLocation>
</comment>
<keyword evidence="9" id="KW-0067">ATP-binding</keyword>
<dbReference type="AlphaFoldDB" id="A0A4Q9R2Z5"/>
<dbReference type="EMBL" id="QJUP01000022">
    <property type="protein sequence ID" value="TBU92811.1"/>
    <property type="molecule type" value="Genomic_DNA"/>
</dbReference>
<protein>
    <recommendedName>
        <fullName evidence="3">histidine kinase</fullName>
        <ecNumber evidence="3">2.7.13.3</ecNumber>
    </recommendedName>
</protein>
<dbReference type="SMART" id="SM00387">
    <property type="entry name" value="HATPase_c"/>
    <property type="match status" value="1"/>
</dbReference>
<dbReference type="GO" id="GO:0000155">
    <property type="term" value="F:phosphorelay sensor kinase activity"/>
    <property type="evidence" value="ECO:0007669"/>
    <property type="project" value="InterPro"/>
</dbReference>
<dbReference type="GO" id="GO:0005524">
    <property type="term" value="F:ATP binding"/>
    <property type="evidence" value="ECO:0007669"/>
    <property type="project" value="UniProtKB-KW"/>
</dbReference>
<feature type="transmembrane region" description="Helical" evidence="10">
    <location>
        <begin position="6"/>
        <end position="30"/>
    </location>
</feature>
<dbReference type="InterPro" id="IPR003594">
    <property type="entry name" value="HATPase_dom"/>
</dbReference>
<evidence type="ECO:0000313" key="13">
    <source>
        <dbReference type="EMBL" id="TBU92811.1"/>
    </source>
</evidence>
<keyword evidence="4" id="KW-1003">Cell membrane</keyword>
<evidence type="ECO:0000256" key="5">
    <source>
        <dbReference type="ARBA" id="ARBA00022553"/>
    </source>
</evidence>
<feature type="domain" description="Histidine kinase" evidence="11">
    <location>
        <begin position="315"/>
        <end position="527"/>
    </location>
</feature>
<dbReference type="PRINTS" id="PR00344">
    <property type="entry name" value="BCTRLSENSOR"/>
</dbReference>
<dbReference type="Gene3D" id="1.10.287.130">
    <property type="match status" value="1"/>
</dbReference>
<dbReference type="InterPro" id="IPR050980">
    <property type="entry name" value="2C_sensor_his_kinase"/>
</dbReference>
<dbReference type="GO" id="GO:0005886">
    <property type="term" value="C:plasma membrane"/>
    <property type="evidence" value="ECO:0007669"/>
    <property type="project" value="UniProtKB-SubCell"/>
</dbReference>
<dbReference type="Gene3D" id="3.30.565.10">
    <property type="entry name" value="Histidine kinase-like ATPase, C-terminal domain"/>
    <property type="match status" value="1"/>
</dbReference>
<dbReference type="PANTHER" id="PTHR44936">
    <property type="entry name" value="SENSOR PROTEIN CREC"/>
    <property type="match status" value="1"/>
</dbReference>
<dbReference type="InterPro" id="IPR003660">
    <property type="entry name" value="HAMP_dom"/>
</dbReference>
<dbReference type="SUPFAM" id="SSF55874">
    <property type="entry name" value="ATPase domain of HSP90 chaperone/DNA topoisomerase II/histidine kinase"/>
    <property type="match status" value="1"/>
</dbReference>
<evidence type="ECO:0000256" key="1">
    <source>
        <dbReference type="ARBA" id="ARBA00000085"/>
    </source>
</evidence>
<keyword evidence="7" id="KW-0547">Nucleotide-binding</keyword>
<sequence>MNSIFLRIYGGTLAVLVLVGLLGAGSLHWLNEERVDRHREAMAGGTFRMMAQALQDMTIVQRRQATSDWGRELGAVLRVRTFRDAHLEPRLESRLLRDQVLVRQVRPGSFTLYSLVSADERLLLEGEMEQIGEQLARMTSHLLVAGLVRYPADEQPERLAELARRLQFGFDMRLLAIEAVNLDREQRQHLDEGDTLVLQDGHGEALRVLDIVPGSTWVLQLGPLYRMSLYPPQLLLLIAALGLTLIGLTLYLLVRPLERRLLELEQAASHIAGGQLDVRVPDSGSDSVGRLSAAFNHMAGRLQRLLAIQGEMVSAVAHELRTPVARLRFGLEMSCEAASDEARARYLQGMDTDLEELDQLLDEMLVYIRLGKGAPSLNFTPVALDALIDQVIAELAPLRPEVELLRGPCHAEAMVDAEPRYLRRALINLVSNAMRHAKSRVQVRFFHEDGRAGLEVEDDGPGVPEADQEKIFTPFLRLDDSRTRDSGGHGLGLSIVRRVIYWHGGRVQVGRADLGGARFTLLWPARHGGD</sequence>
<dbReference type="CDD" id="cd00082">
    <property type="entry name" value="HisKA"/>
    <property type="match status" value="1"/>
</dbReference>
<reference evidence="13 14" key="1">
    <citation type="submission" date="2018-06" db="EMBL/GenBank/DDBJ databases">
        <title>Three novel Pseudomonas species isolated from symptomatic oak.</title>
        <authorList>
            <person name="Bueno-Gonzalez V."/>
            <person name="Brady C."/>
        </authorList>
    </citation>
    <scope>NUCLEOTIDE SEQUENCE [LARGE SCALE GENOMIC DNA]</scope>
    <source>
        <strain evidence="13 14">P17C</strain>
    </source>
</reference>
<keyword evidence="5" id="KW-0597">Phosphoprotein</keyword>
<proteinExistence type="predicted"/>
<dbReference type="Proteomes" id="UP000292639">
    <property type="component" value="Unassembled WGS sequence"/>
</dbReference>
<organism evidence="13 14">
    <name type="scientific">Stutzerimonas kirkiae</name>
    <dbReference type="NCBI Taxonomy" id="2211392"/>
    <lineage>
        <taxon>Bacteria</taxon>
        <taxon>Pseudomonadati</taxon>
        <taxon>Pseudomonadota</taxon>
        <taxon>Gammaproteobacteria</taxon>
        <taxon>Pseudomonadales</taxon>
        <taxon>Pseudomonadaceae</taxon>
        <taxon>Stutzerimonas</taxon>
    </lineage>
</organism>
<evidence type="ECO:0000256" key="4">
    <source>
        <dbReference type="ARBA" id="ARBA00022475"/>
    </source>
</evidence>
<evidence type="ECO:0000256" key="7">
    <source>
        <dbReference type="ARBA" id="ARBA00022741"/>
    </source>
</evidence>
<dbReference type="Pfam" id="PF02518">
    <property type="entry name" value="HATPase_c"/>
    <property type="match status" value="1"/>
</dbReference>
<dbReference type="PANTHER" id="PTHR44936:SF10">
    <property type="entry name" value="SENSOR PROTEIN RSTB"/>
    <property type="match status" value="1"/>
</dbReference>
<dbReference type="CDD" id="cd06225">
    <property type="entry name" value="HAMP"/>
    <property type="match status" value="1"/>
</dbReference>
<name>A0A4Q9R2Z5_9GAMM</name>
<dbReference type="InterPro" id="IPR005467">
    <property type="entry name" value="His_kinase_dom"/>
</dbReference>
<keyword evidence="10" id="KW-0472">Membrane</keyword>
<dbReference type="EC" id="2.7.13.3" evidence="3"/>
<dbReference type="InterPro" id="IPR003661">
    <property type="entry name" value="HisK_dim/P_dom"/>
</dbReference>
<dbReference type="RefSeq" id="WP_131185047.1">
    <property type="nucleotide sequence ID" value="NZ_QJUO01000021.1"/>
</dbReference>
<dbReference type="Gene3D" id="1.10.8.500">
    <property type="entry name" value="HAMP domain in histidine kinase"/>
    <property type="match status" value="1"/>
</dbReference>
<evidence type="ECO:0000256" key="3">
    <source>
        <dbReference type="ARBA" id="ARBA00012438"/>
    </source>
</evidence>
<keyword evidence="8 13" id="KW-0418">Kinase</keyword>
<dbReference type="SMART" id="SM00304">
    <property type="entry name" value="HAMP"/>
    <property type="match status" value="1"/>
</dbReference>
<feature type="transmembrane region" description="Helical" evidence="10">
    <location>
        <begin position="234"/>
        <end position="254"/>
    </location>
</feature>
<dbReference type="InterPro" id="IPR004358">
    <property type="entry name" value="Sig_transdc_His_kin-like_C"/>
</dbReference>
<dbReference type="SMART" id="SM00388">
    <property type="entry name" value="HisKA"/>
    <property type="match status" value="1"/>
</dbReference>
<evidence type="ECO:0000256" key="10">
    <source>
        <dbReference type="SAM" id="Phobius"/>
    </source>
</evidence>
<evidence type="ECO:0000259" key="11">
    <source>
        <dbReference type="PROSITE" id="PS50109"/>
    </source>
</evidence>
<evidence type="ECO:0000313" key="14">
    <source>
        <dbReference type="Proteomes" id="UP000292639"/>
    </source>
</evidence>
<dbReference type="Pfam" id="PF00672">
    <property type="entry name" value="HAMP"/>
    <property type="match status" value="1"/>
</dbReference>
<dbReference type="PROSITE" id="PS50109">
    <property type="entry name" value="HIS_KIN"/>
    <property type="match status" value="1"/>
</dbReference>
<comment type="caution">
    <text evidence="13">The sequence shown here is derived from an EMBL/GenBank/DDBJ whole genome shotgun (WGS) entry which is preliminary data.</text>
</comment>
<dbReference type="Pfam" id="PF00512">
    <property type="entry name" value="HisKA"/>
    <property type="match status" value="1"/>
</dbReference>
<gene>
    <name evidence="13" type="ORF">DNJ96_14470</name>
</gene>
<keyword evidence="10" id="KW-1133">Transmembrane helix</keyword>
<evidence type="ECO:0000256" key="9">
    <source>
        <dbReference type="ARBA" id="ARBA00022840"/>
    </source>
</evidence>
<keyword evidence="10" id="KW-0812">Transmembrane</keyword>
<evidence type="ECO:0000256" key="6">
    <source>
        <dbReference type="ARBA" id="ARBA00022679"/>
    </source>
</evidence>
<keyword evidence="6" id="KW-0808">Transferase</keyword>